<name>A0ABP9KP91_9ACTN</name>
<gene>
    <name evidence="2" type="ORF">GCM10023336_41930</name>
</gene>
<feature type="region of interest" description="Disordered" evidence="1">
    <location>
        <begin position="31"/>
        <end position="60"/>
    </location>
</feature>
<accession>A0ABP9KP91</accession>
<evidence type="ECO:0000256" key="1">
    <source>
        <dbReference type="SAM" id="MobiDB-lite"/>
    </source>
</evidence>
<evidence type="ECO:0000313" key="2">
    <source>
        <dbReference type="EMBL" id="GAA5063031.1"/>
    </source>
</evidence>
<evidence type="ECO:0000313" key="3">
    <source>
        <dbReference type="Proteomes" id="UP001500124"/>
    </source>
</evidence>
<keyword evidence="3" id="KW-1185">Reference proteome</keyword>
<proteinExistence type="predicted"/>
<comment type="caution">
    <text evidence="2">The sequence shown here is derived from an EMBL/GenBank/DDBJ whole genome shotgun (WGS) entry which is preliminary data.</text>
</comment>
<protein>
    <submittedName>
        <fullName evidence="2">Uncharacterized protein</fullName>
    </submittedName>
</protein>
<organism evidence="2 3">
    <name type="scientific">Streptomyces similanensis</name>
    <dbReference type="NCBI Taxonomy" id="1274988"/>
    <lineage>
        <taxon>Bacteria</taxon>
        <taxon>Bacillati</taxon>
        <taxon>Actinomycetota</taxon>
        <taxon>Actinomycetes</taxon>
        <taxon>Kitasatosporales</taxon>
        <taxon>Streptomycetaceae</taxon>
        <taxon>Streptomyces</taxon>
    </lineage>
</organism>
<dbReference type="EMBL" id="BAABKC010000059">
    <property type="protein sequence ID" value="GAA5063031.1"/>
    <property type="molecule type" value="Genomic_DNA"/>
</dbReference>
<reference evidence="3" key="1">
    <citation type="journal article" date="2019" name="Int. J. Syst. Evol. Microbiol.">
        <title>The Global Catalogue of Microorganisms (GCM) 10K type strain sequencing project: providing services to taxonomists for standard genome sequencing and annotation.</title>
        <authorList>
            <consortium name="The Broad Institute Genomics Platform"/>
            <consortium name="The Broad Institute Genome Sequencing Center for Infectious Disease"/>
            <person name="Wu L."/>
            <person name="Ma J."/>
        </authorList>
    </citation>
    <scope>NUCLEOTIDE SEQUENCE [LARGE SCALE GENOMIC DNA]</scope>
    <source>
        <strain evidence="3">JCM 18410</strain>
    </source>
</reference>
<dbReference type="Proteomes" id="UP001500124">
    <property type="component" value="Unassembled WGS sequence"/>
</dbReference>
<sequence length="71" mass="7983">MTGADVLPIADDRRWRTVPWDSRSKLGSGAVRLVGPGVRGNRPRPDHPRVRQGRTGSPARPWRLVQFTVKE</sequence>